<accession>A0A078AAY6</accession>
<dbReference type="InParanoid" id="A0A078AAY6"/>
<organism evidence="2 3">
    <name type="scientific">Stylonychia lemnae</name>
    <name type="common">Ciliate</name>
    <dbReference type="NCBI Taxonomy" id="5949"/>
    <lineage>
        <taxon>Eukaryota</taxon>
        <taxon>Sar</taxon>
        <taxon>Alveolata</taxon>
        <taxon>Ciliophora</taxon>
        <taxon>Intramacronucleata</taxon>
        <taxon>Spirotrichea</taxon>
        <taxon>Stichotrichia</taxon>
        <taxon>Sporadotrichida</taxon>
        <taxon>Oxytrichidae</taxon>
        <taxon>Stylonychinae</taxon>
        <taxon>Stylonychia</taxon>
    </lineage>
</organism>
<evidence type="ECO:0000313" key="3">
    <source>
        <dbReference type="Proteomes" id="UP000039865"/>
    </source>
</evidence>
<proteinExistence type="predicted"/>
<dbReference type="Pfam" id="PF04063">
    <property type="entry name" value="DUF383"/>
    <property type="match status" value="1"/>
</dbReference>
<feature type="domain" description="Protein HGH1 N-terminal" evidence="1">
    <location>
        <begin position="147"/>
        <end position="294"/>
    </location>
</feature>
<sequence>MVDSSVDKEQIKQVILFLDSKEVRIAIILTNLQKAQGQALDIILAYSTTPQNRELFHGTDICKILLRLLPEGNSVRIASCLINFSADKDYVKELISLNVSTRVFDFLKTNVKMDMKSPEQTSAHFLEDDNAYVIRDSSNQDISQAIEQLLMMLSNVTINEEGQRHLLGTGATKGAILDNLFGMFCYFGSSGNFDFISNVLSNVSALKEGRNYMLENKMLQKLVELLKGNKINSHRRIHLIECIRNIVFEYEPYEKLFIANTKNLLDTLMLLANSEELLKQMDKLNLVEALDKVYSKNVDDIEVQVQVLKNQIASLGMPKTEDDDEEEWKNDFD</sequence>
<dbReference type="PANTHER" id="PTHR13387">
    <property type="entry name" value="PROTEIN HGH1 HOMOLOG"/>
    <property type="match status" value="1"/>
</dbReference>
<dbReference type="EMBL" id="CCKQ01007927">
    <property type="protein sequence ID" value="CDW79364.1"/>
    <property type="molecule type" value="Genomic_DNA"/>
</dbReference>
<evidence type="ECO:0000313" key="2">
    <source>
        <dbReference type="EMBL" id="CDW79364.1"/>
    </source>
</evidence>
<dbReference type="AlphaFoldDB" id="A0A078AAY6"/>
<dbReference type="InterPro" id="IPR016024">
    <property type="entry name" value="ARM-type_fold"/>
</dbReference>
<dbReference type="Proteomes" id="UP000039865">
    <property type="component" value="Unassembled WGS sequence"/>
</dbReference>
<reference evidence="2 3" key="1">
    <citation type="submission" date="2014-06" db="EMBL/GenBank/DDBJ databases">
        <authorList>
            <person name="Swart Estienne"/>
        </authorList>
    </citation>
    <scope>NUCLEOTIDE SEQUENCE [LARGE SCALE GENOMIC DNA]</scope>
    <source>
        <strain evidence="2 3">130c</strain>
    </source>
</reference>
<dbReference type="InterPro" id="IPR011989">
    <property type="entry name" value="ARM-like"/>
</dbReference>
<name>A0A078AAY6_STYLE</name>
<evidence type="ECO:0000259" key="1">
    <source>
        <dbReference type="Pfam" id="PF04063"/>
    </source>
</evidence>
<protein>
    <submittedName>
        <fullName evidence="2">Duf383 domain containing protein</fullName>
    </submittedName>
</protein>
<dbReference type="InterPro" id="IPR039717">
    <property type="entry name" value="Hgh1"/>
</dbReference>
<dbReference type="SUPFAM" id="SSF48371">
    <property type="entry name" value="ARM repeat"/>
    <property type="match status" value="1"/>
</dbReference>
<dbReference type="PANTHER" id="PTHR13387:SF9">
    <property type="entry name" value="PROTEIN HGH1 HOMOLOG"/>
    <property type="match status" value="1"/>
</dbReference>
<dbReference type="InterPro" id="IPR007205">
    <property type="entry name" value="Protein_HGH1_N"/>
</dbReference>
<dbReference type="Gene3D" id="1.25.10.10">
    <property type="entry name" value="Leucine-rich Repeat Variant"/>
    <property type="match status" value="1"/>
</dbReference>
<keyword evidence="3" id="KW-1185">Reference proteome</keyword>
<dbReference type="OrthoDB" id="338814at2759"/>
<gene>
    <name evidence="2" type="primary">Contig6266.g6702</name>
    <name evidence="2" type="ORF">STYLEM_8351</name>
</gene>